<dbReference type="InterPro" id="IPR000847">
    <property type="entry name" value="LysR_HTH_N"/>
</dbReference>
<dbReference type="FunFam" id="1.10.10.10:FF:000001">
    <property type="entry name" value="LysR family transcriptional regulator"/>
    <property type="match status" value="1"/>
</dbReference>
<evidence type="ECO:0000256" key="2">
    <source>
        <dbReference type="ARBA" id="ARBA00023015"/>
    </source>
</evidence>
<evidence type="ECO:0000256" key="1">
    <source>
        <dbReference type="ARBA" id="ARBA00009437"/>
    </source>
</evidence>
<dbReference type="InterPro" id="IPR036390">
    <property type="entry name" value="WH_DNA-bd_sf"/>
</dbReference>
<keyword evidence="4" id="KW-0804">Transcription</keyword>
<dbReference type="STRING" id="1331007.AALB_0161"/>
<accession>R9PPM5</accession>
<evidence type="ECO:0000256" key="3">
    <source>
        <dbReference type="ARBA" id="ARBA00023125"/>
    </source>
</evidence>
<dbReference type="Proteomes" id="UP000014461">
    <property type="component" value="Unassembled WGS sequence"/>
</dbReference>
<dbReference type="SUPFAM" id="SSF46785">
    <property type="entry name" value="Winged helix' DNA-binding domain"/>
    <property type="match status" value="1"/>
</dbReference>
<comment type="caution">
    <text evidence="6">The sequence shown here is derived from an EMBL/GenBank/DDBJ whole genome shotgun (WGS) entry which is preliminary data.</text>
</comment>
<evidence type="ECO:0000256" key="4">
    <source>
        <dbReference type="ARBA" id="ARBA00023163"/>
    </source>
</evidence>
<dbReference type="InterPro" id="IPR005119">
    <property type="entry name" value="LysR_subst-bd"/>
</dbReference>
<protein>
    <submittedName>
        <fullName evidence="6">Transcriptional regulator</fullName>
    </submittedName>
</protein>
<dbReference type="PANTHER" id="PTHR30537:SF5">
    <property type="entry name" value="HTH-TYPE TRANSCRIPTIONAL ACTIVATOR TTDR-RELATED"/>
    <property type="match status" value="1"/>
</dbReference>
<dbReference type="GO" id="GO:0003700">
    <property type="term" value="F:DNA-binding transcription factor activity"/>
    <property type="evidence" value="ECO:0007669"/>
    <property type="project" value="InterPro"/>
</dbReference>
<evidence type="ECO:0000259" key="5">
    <source>
        <dbReference type="PROSITE" id="PS50931"/>
    </source>
</evidence>
<dbReference type="GO" id="GO:0003677">
    <property type="term" value="F:DNA binding"/>
    <property type="evidence" value="ECO:0007669"/>
    <property type="project" value="UniProtKB-KW"/>
</dbReference>
<keyword evidence="2" id="KW-0805">Transcription regulation</keyword>
<dbReference type="EMBL" id="BARX01000001">
    <property type="protein sequence ID" value="GAD00081.1"/>
    <property type="molecule type" value="Genomic_DNA"/>
</dbReference>
<dbReference type="Gene3D" id="1.10.10.10">
    <property type="entry name" value="Winged helix-like DNA-binding domain superfamily/Winged helix DNA-binding domain"/>
    <property type="match status" value="1"/>
</dbReference>
<dbReference type="PROSITE" id="PS50931">
    <property type="entry name" value="HTH_LYSR"/>
    <property type="match status" value="1"/>
</dbReference>
<dbReference type="InterPro" id="IPR058163">
    <property type="entry name" value="LysR-type_TF_proteobact-type"/>
</dbReference>
<keyword evidence="7" id="KW-1185">Reference proteome</keyword>
<name>R9PPM5_AGAAL</name>
<dbReference type="SUPFAM" id="SSF53850">
    <property type="entry name" value="Periplasmic binding protein-like II"/>
    <property type="match status" value="1"/>
</dbReference>
<keyword evidence="3" id="KW-0238">DNA-binding</keyword>
<dbReference type="RefSeq" id="WP_016399849.1">
    <property type="nucleotide sequence ID" value="NZ_BARX01000001.1"/>
</dbReference>
<dbReference type="OrthoDB" id="6706085at2"/>
<dbReference type="InterPro" id="IPR036388">
    <property type="entry name" value="WH-like_DNA-bd_sf"/>
</dbReference>
<dbReference type="Gene3D" id="3.40.190.290">
    <property type="match status" value="1"/>
</dbReference>
<dbReference type="Pfam" id="PF03466">
    <property type="entry name" value="LysR_substrate"/>
    <property type="match status" value="1"/>
</dbReference>
<comment type="similarity">
    <text evidence="1">Belongs to the LysR transcriptional regulatory family.</text>
</comment>
<dbReference type="AlphaFoldDB" id="R9PPM5"/>
<organism evidence="6 7">
    <name type="scientific">Agarivorans albus MKT 106</name>
    <dbReference type="NCBI Taxonomy" id="1331007"/>
    <lineage>
        <taxon>Bacteria</taxon>
        <taxon>Pseudomonadati</taxon>
        <taxon>Pseudomonadota</taxon>
        <taxon>Gammaproteobacteria</taxon>
        <taxon>Alteromonadales</taxon>
        <taxon>Alteromonadaceae</taxon>
        <taxon>Agarivorans</taxon>
    </lineage>
</organism>
<dbReference type="PANTHER" id="PTHR30537">
    <property type="entry name" value="HTH-TYPE TRANSCRIPTIONAL REGULATOR"/>
    <property type="match status" value="1"/>
</dbReference>
<dbReference type="Pfam" id="PF00126">
    <property type="entry name" value="HTH_1"/>
    <property type="match status" value="1"/>
</dbReference>
<feature type="domain" description="HTH lysR-type" evidence="5">
    <location>
        <begin position="1"/>
        <end position="59"/>
    </location>
</feature>
<sequence length="298" mass="32882">MDWLNAVQTYVAVVESSSFVQAAQQLNITTSACSKRISWLESQLHCQLLLRTTRRVRTTEQGQQFYLQSCDWLSQFNNMRQQLGPSSLGLTGSLTIGAPAVSGSLFVTPLIASFLPKHPHLNIELLEVEPGEIPDLSLDIVVTRQLDNFDSTSYRMLHLFNYAVKCFASPTFLAGCGSIQSAKQLQALPLLLVQGQIKAGGVKLNEGTVLNQACRFVTHDPMAAIQAAVHHMGVVLVSEDLVQQHLLDGKLVEVLPGLLSEQRSVCAYYPAQRFENPNISAFLQHLREQSQAASNNHQ</sequence>
<gene>
    <name evidence="6" type="ORF">AALB_0161</name>
</gene>
<reference evidence="6" key="1">
    <citation type="journal article" date="2013" name="Genome Announc.">
        <title>Draft Genome Sequence of Agarivorans albus Strain MKT 106T, an Agarolytic Marine Bacterium.</title>
        <authorList>
            <person name="Yasuike M."/>
            <person name="Nakamura Y."/>
            <person name="Kai W."/>
            <person name="Fujiwara A."/>
            <person name="Fukui Y."/>
            <person name="Satomi M."/>
            <person name="Sano M."/>
        </authorList>
    </citation>
    <scope>NUCLEOTIDE SEQUENCE [LARGE SCALE GENOMIC DNA]</scope>
</reference>
<proteinExistence type="inferred from homology"/>
<evidence type="ECO:0000313" key="7">
    <source>
        <dbReference type="Proteomes" id="UP000014461"/>
    </source>
</evidence>
<evidence type="ECO:0000313" key="6">
    <source>
        <dbReference type="EMBL" id="GAD00081.1"/>
    </source>
</evidence>